<gene>
    <name evidence="3" type="ORF">INF20_01125</name>
</gene>
<dbReference type="SUPFAM" id="SSF117892">
    <property type="entry name" value="Band 7/SPFH domain"/>
    <property type="match status" value="1"/>
</dbReference>
<keyword evidence="4" id="KW-1185">Reference proteome</keyword>
<dbReference type="SMART" id="SM00244">
    <property type="entry name" value="PHB"/>
    <property type="match status" value="1"/>
</dbReference>
<dbReference type="Pfam" id="PF01145">
    <property type="entry name" value="Band_7"/>
    <property type="match status" value="1"/>
</dbReference>
<reference evidence="3 4" key="1">
    <citation type="submission" date="2020-10" db="EMBL/GenBank/DDBJ databases">
        <title>ChiBAC.</title>
        <authorList>
            <person name="Zenner C."/>
            <person name="Hitch T.C.A."/>
            <person name="Clavel T."/>
        </authorList>
    </citation>
    <scope>NUCLEOTIDE SEQUENCE [LARGE SCALE GENOMIC DNA]</scope>
    <source>
        <strain evidence="3 4">DSM 108706</strain>
    </source>
</reference>
<dbReference type="InterPro" id="IPR036013">
    <property type="entry name" value="Band_7/SPFH_dom_sf"/>
</dbReference>
<organism evidence="3 4">
    <name type="scientific">Gallibacter intestinalis</name>
    <dbReference type="NCBI Taxonomy" id="2779356"/>
    <lineage>
        <taxon>Bacteria</taxon>
        <taxon>Bacillati</taxon>
        <taxon>Bacillota</taxon>
        <taxon>Clostridia</taxon>
        <taxon>Eubacteriales</taxon>
        <taxon>Eubacteriaceae</taxon>
        <taxon>Gallibacter</taxon>
    </lineage>
</organism>
<dbReference type="PANTHER" id="PTHR43446:SF1">
    <property type="entry name" value="BAND 7 DOMAIN-CONTAINING PROTEIN"/>
    <property type="match status" value="1"/>
</dbReference>
<dbReference type="CDD" id="cd03402">
    <property type="entry name" value="SPFH_like_u2"/>
    <property type="match status" value="1"/>
</dbReference>
<evidence type="ECO:0000313" key="4">
    <source>
        <dbReference type="Proteomes" id="UP001516588"/>
    </source>
</evidence>
<evidence type="ECO:0000313" key="3">
    <source>
        <dbReference type="EMBL" id="MBE5034892.1"/>
    </source>
</evidence>
<keyword evidence="1" id="KW-0472">Membrane</keyword>
<proteinExistence type="predicted"/>
<keyword evidence="1" id="KW-1133">Transmembrane helix</keyword>
<evidence type="ECO:0000259" key="2">
    <source>
        <dbReference type="SMART" id="SM00244"/>
    </source>
</evidence>
<dbReference type="EMBL" id="JADCKA010000001">
    <property type="protein sequence ID" value="MBE5034892.1"/>
    <property type="molecule type" value="Genomic_DNA"/>
</dbReference>
<feature type="transmembrane region" description="Helical" evidence="1">
    <location>
        <begin position="58"/>
        <end position="78"/>
    </location>
</feature>
<accession>A0ABR9QVJ2</accession>
<dbReference type="InterPro" id="IPR001107">
    <property type="entry name" value="Band_7"/>
</dbReference>
<protein>
    <submittedName>
        <fullName evidence="3">SPFH domain-containing protein</fullName>
    </submittedName>
</protein>
<evidence type="ECO:0000256" key="1">
    <source>
        <dbReference type="SAM" id="Phobius"/>
    </source>
</evidence>
<keyword evidence="1" id="KW-0812">Transmembrane</keyword>
<comment type="caution">
    <text evidence="3">The sequence shown here is derived from an EMBL/GenBank/DDBJ whole genome shotgun (WGS) entry which is preliminary data.</text>
</comment>
<dbReference type="Gene3D" id="3.30.479.30">
    <property type="entry name" value="Band 7 domain"/>
    <property type="match status" value="1"/>
</dbReference>
<dbReference type="Proteomes" id="UP001516588">
    <property type="component" value="Unassembled WGS sequence"/>
</dbReference>
<sequence>MNDEIRKTNTGSGGEGIVERELKPISGMGMLFLLILGVLASIALVAAGFAVFEGGLTIIAVIVGIVLFVVFLVLMAGLKIVRPNEALVLTLFGKYHGTIKKEGFFYVNPFTTAFNPAAKSWADEIAEELDKSKKKDKTGKHTSTGKGVSLKTMTLNNAQQKVNDVNGNPIIIGAVVIWKVVNPTKAVFNVENYEEYLSIQSDSIIRNTARAYPYDDFESDDVELTLRGSSLEIADKMKKDLQDKVENAGLEIMEVRITHLAYAEEIAAAMLRRQQATATIAAKEKIVEGAVGMVKMALEQLEEDQLVILDDERKAAMVSNLLVVLCGDKDPQPIVNSGSIY</sequence>
<dbReference type="PANTHER" id="PTHR43446">
    <property type="entry name" value="MEMBRANE PROTEIN-RELATED"/>
    <property type="match status" value="1"/>
</dbReference>
<feature type="transmembrane region" description="Helical" evidence="1">
    <location>
        <begin position="30"/>
        <end position="52"/>
    </location>
</feature>
<feature type="domain" description="Band 7" evidence="2">
    <location>
        <begin position="76"/>
        <end position="274"/>
    </location>
</feature>
<name>A0ABR9QVJ2_9FIRM</name>
<dbReference type="RefSeq" id="WP_226384555.1">
    <property type="nucleotide sequence ID" value="NZ_JADCKA010000001.1"/>
</dbReference>